<dbReference type="PANTHER" id="PTHR33598:SF10">
    <property type="entry name" value="SEED MATURATION-LIKE PROTEIN"/>
    <property type="match status" value="1"/>
</dbReference>
<evidence type="ECO:0000256" key="1">
    <source>
        <dbReference type="SAM" id="MobiDB-lite"/>
    </source>
</evidence>
<comment type="caution">
    <text evidence="2">The sequence shown here is derived from an EMBL/GenBank/DDBJ whole genome shotgun (WGS) entry which is preliminary data.</text>
</comment>
<accession>A0AAD5GIG8</accession>
<sequence length="359" mass="41001">MAAPSSRPLLSHRLTNPHHKPLPHPYSHHLLFRPFLPNLSTASTSNNNRSNYYSTINCRISSENGDVSDEFLSTNSFYREFSVIANMLKQIEPLDTSVISKGVSDSVKESMNRMISSMLGLLPSDQFAVRISVSKRPLVRLLASSVITGYTLWNAEYRVTLMRNFETSTKRLNSGNCDDATKDQSEEECFSEELERLKLESCLGDLSSDAMNYIQELESELSTAKKDLHDQKQETTQIGHARESNNDILKYLRSLDPDMLDELSRPSSSEVKRILQQLVQCASRRVFKEDITSGLMGDAEVVQENHKNGDNFCETRDHLAKLLFWSSVKRFGEQILASYDHQSLQHIQMYKKNLYQTKF</sequence>
<dbReference type="EMBL" id="JAMZMK010007992">
    <property type="protein sequence ID" value="KAI7742434.1"/>
    <property type="molecule type" value="Genomic_DNA"/>
</dbReference>
<evidence type="ECO:0000313" key="3">
    <source>
        <dbReference type="Proteomes" id="UP001206925"/>
    </source>
</evidence>
<keyword evidence="3" id="KW-1185">Reference proteome</keyword>
<reference evidence="2" key="1">
    <citation type="submission" date="2022-06" db="EMBL/GenBank/DDBJ databases">
        <title>Uncovering the hologenomic basis of an extraordinary plant invasion.</title>
        <authorList>
            <person name="Bieker V.C."/>
            <person name="Martin M.D."/>
            <person name="Gilbert T."/>
            <person name="Hodgins K."/>
            <person name="Battlay P."/>
            <person name="Petersen B."/>
            <person name="Wilson J."/>
        </authorList>
    </citation>
    <scope>NUCLEOTIDE SEQUENCE</scope>
    <source>
        <strain evidence="2">AA19_3_7</strain>
        <tissue evidence="2">Leaf</tissue>
    </source>
</reference>
<dbReference type="Pfam" id="PF05542">
    <property type="entry name" value="DUF760"/>
    <property type="match status" value="2"/>
</dbReference>
<gene>
    <name evidence="2" type="ORF">M8C21_022915</name>
</gene>
<organism evidence="2 3">
    <name type="scientific">Ambrosia artemisiifolia</name>
    <name type="common">Common ragweed</name>
    <dbReference type="NCBI Taxonomy" id="4212"/>
    <lineage>
        <taxon>Eukaryota</taxon>
        <taxon>Viridiplantae</taxon>
        <taxon>Streptophyta</taxon>
        <taxon>Embryophyta</taxon>
        <taxon>Tracheophyta</taxon>
        <taxon>Spermatophyta</taxon>
        <taxon>Magnoliopsida</taxon>
        <taxon>eudicotyledons</taxon>
        <taxon>Gunneridae</taxon>
        <taxon>Pentapetalae</taxon>
        <taxon>asterids</taxon>
        <taxon>campanulids</taxon>
        <taxon>Asterales</taxon>
        <taxon>Asteraceae</taxon>
        <taxon>Asteroideae</taxon>
        <taxon>Heliantheae alliance</taxon>
        <taxon>Heliantheae</taxon>
        <taxon>Ambrosia</taxon>
    </lineage>
</organism>
<evidence type="ECO:0000313" key="2">
    <source>
        <dbReference type="EMBL" id="KAI7742434.1"/>
    </source>
</evidence>
<feature type="region of interest" description="Disordered" evidence="1">
    <location>
        <begin position="1"/>
        <end position="20"/>
    </location>
</feature>
<dbReference type="AlphaFoldDB" id="A0AAD5GIG8"/>
<name>A0AAD5GIG8_AMBAR</name>
<dbReference type="PANTHER" id="PTHR33598">
    <property type="entry name" value="OS02G0833400 PROTEIN"/>
    <property type="match status" value="1"/>
</dbReference>
<proteinExistence type="predicted"/>
<dbReference type="InterPro" id="IPR008479">
    <property type="entry name" value="DUF760"/>
</dbReference>
<dbReference type="Proteomes" id="UP001206925">
    <property type="component" value="Unassembled WGS sequence"/>
</dbReference>
<protein>
    <submittedName>
        <fullName evidence="2">Uncharacterized protein</fullName>
    </submittedName>
</protein>